<keyword evidence="1" id="KW-0472">Membrane</keyword>
<feature type="transmembrane region" description="Helical" evidence="1">
    <location>
        <begin position="7"/>
        <end position="24"/>
    </location>
</feature>
<evidence type="ECO:0000313" key="2">
    <source>
        <dbReference type="EMBL" id="MBF8436369.1"/>
    </source>
</evidence>
<feature type="transmembrane region" description="Helical" evidence="1">
    <location>
        <begin position="92"/>
        <end position="111"/>
    </location>
</feature>
<feature type="transmembrane region" description="Helical" evidence="1">
    <location>
        <begin position="67"/>
        <end position="86"/>
    </location>
</feature>
<dbReference type="RefSeq" id="WP_270453225.1">
    <property type="nucleotide sequence ID" value="NZ_JADPIE010000002.1"/>
</dbReference>
<feature type="transmembrane region" description="Helical" evidence="1">
    <location>
        <begin position="168"/>
        <end position="187"/>
    </location>
</feature>
<feature type="transmembrane region" description="Helical" evidence="1">
    <location>
        <begin position="138"/>
        <end position="156"/>
    </location>
</feature>
<feature type="transmembrane region" description="Helical" evidence="1">
    <location>
        <begin position="293"/>
        <end position="311"/>
    </location>
</feature>
<name>A0A931AQT4_9FIRM</name>
<dbReference type="Proteomes" id="UP000621436">
    <property type="component" value="Unassembled WGS sequence"/>
</dbReference>
<gene>
    <name evidence="2" type="ORF">I0Q91_04690</name>
</gene>
<feature type="transmembrane region" description="Helical" evidence="1">
    <location>
        <begin position="266"/>
        <end position="287"/>
    </location>
</feature>
<proteinExistence type="predicted"/>
<dbReference type="AlphaFoldDB" id="A0A931AQT4"/>
<evidence type="ECO:0000313" key="3">
    <source>
        <dbReference type="Proteomes" id="UP000621436"/>
    </source>
</evidence>
<accession>A0A931AQT4</accession>
<comment type="caution">
    <text evidence="2">The sequence shown here is derived from an EMBL/GenBank/DDBJ whole genome shotgun (WGS) entry which is preliminary data.</text>
</comment>
<keyword evidence="1" id="KW-1133">Transmembrane helix</keyword>
<keyword evidence="3" id="KW-1185">Reference proteome</keyword>
<reference evidence="2" key="1">
    <citation type="submission" date="2020-11" db="EMBL/GenBank/DDBJ databases">
        <title>Halonatronomonas betainensis gen. nov., sp. nov. a novel haloalkaliphilic representative of the family Halanaerobiacae capable of betaine degradation.</title>
        <authorList>
            <person name="Boltyanskaya Y."/>
            <person name="Kevbrin V."/>
            <person name="Detkova E."/>
            <person name="Grouzdev D.S."/>
            <person name="Koziaeva V."/>
            <person name="Zhilina T."/>
        </authorList>
    </citation>
    <scope>NUCLEOTIDE SEQUENCE</scope>
    <source>
        <strain evidence="2">Z-7014</strain>
    </source>
</reference>
<protein>
    <submittedName>
        <fullName evidence="2">Uncharacterized protein</fullName>
    </submittedName>
</protein>
<dbReference type="EMBL" id="JADPIE010000002">
    <property type="protein sequence ID" value="MBF8436369.1"/>
    <property type="molecule type" value="Genomic_DNA"/>
</dbReference>
<sequence length="333" mass="35722">MILFKTGFLILDFFTIIILAVFFIGLTSQFSSLLAIALILILAGFFYETRKDWSKLNIKETEFRAYFSIEDFNNFIAVVFGGLATFALTQTLGFSAVLASGLIGVIAYMLVPKYEVPAFCGSFVGMASYSLLPGYRYLILAGLISGIVYVIGKYSFKGFGGKLGTTAFIGTVLAAVFTGQSFSGGYIPGGNMVYLLIIYSVIGAVLTYILHIRFKLSAVFSSGIIGVLAALILPIFHPANGATLAVMAYCATFAGMSSKDRISNEFIMAIGAILTALIFIFTSPYLNGAGGKLGTIAFASVITIKGLAILLNKIVYSGIFKEKYQLSESNQSS</sequence>
<keyword evidence="1" id="KW-0812">Transmembrane</keyword>
<feature type="transmembrane region" description="Helical" evidence="1">
    <location>
        <begin position="30"/>
        <end position="47"/>
    </location>
</feature>
<organism evidence="2 3">
    <name type="scientific">Halonatronomonas betaini</name>
    <dbReference type="NCBI Taxonomy" id="2778430"/>
    <lineage>
        <taxon>Bacteria</taxon>
        <taxon>Bacillati</taxon>
        <taxon>Bacillota</taxon>
        <taxon>Clostridia</taxon>
        <taxon>Halanaerobiales</taxon>
        <taxon>Halarsenatibacteraceae</taxon>
        <taxon>Halonatronomonas</taxon>
    </lineage>
</organism>
<feature type="transmembrane region" description="Helical" evidence="1">
    <location>
        <begin position="193"/>
        <end position="211"/>
    </location>
</feature>
<evidence type="ECO:0000256" key="1">
    <source>
        <dbReference type="SAM" id="Phobius"/>
    </source>
</evidence>
<feature type="transmembrane region" description="Helical" evidence="1">
    <location>
        <begin position="218"/>
        <end position="236"/>
    </location>
</feature>